<feature type="binding site" evidence="15">
    <location>
        <position position="534"/>
    </location>
    <ligand>
        <name>[4Fe-4S] cluster</name>
        <dbReference type="ChEBI" id="CHEBI:49883"/>
        <label>1</label>
    </ligand>
</feature>
<organism evidence="17 18">
    <name type="scientific">Clostridium algidicarnis DSM 15099</name>
    <dbReference type="NCBI Taxonomy" id="1121295"/>
    <lineage>
        <taxon>Bacteria</taxon>
        <taxon>Bacillati</taxon>
        <taxon>Bacillota</taxon>
        <taxon>Clostridia</taxon>
        <taxon>Eubacteriales</taxon>
        <taxon>Clostridiaceae</taxon>
        <taxon>Clostridium</taxon>
    </lineage>
</organism>
<name>A0A2S6FVE3_9CLOT</name>
<comment type="subunit">
    <text evidence="2">Heterodimer of the IorA and IorB subunits.</text>
</comment>
<dbReference type="GO" id="GO:0051539">
    <property type="term" value="F:4 iron, 4 sulfur cluster binding"/>
    <property type="evidence" value="ECO:0007669"/>
    <property type="project" value="UniProtKB-UniRule"/>
</dbReference>
<comment type="caution">
    <text evidence="17">The sequence shown here is derived from an EMBL/GenBank/DDBJ whole genome shotgun (WGS) entry which is preliminary data.</text>
</comment>
<dbReference type="InterPro" id="IPR029061">
    <property type="entry name" value="THDP-binding"/>
</dbReference>
<evidence type="ECO:0000256" key="5">
    <source>
        <dbReference type="ARBA" id="ARBA00022448"/>
    </source>
</evidence>
<dbReference type="InterPro" id="IPR017721">
    <property type="entry name" value="IorA"/>
</dbReference>
<dbReference type="GO" id="GO:0046872">
    <property type="term" value="F:metal ion binding"/>
    <property type="evidence" value="ECO:0007669"/>
    <property type="project" value="UniProtKB-UniRule"/>
</dbReference>
<evidence type="ECO:0000256" key="2">
    <source>
        <dbReference type="ARBA" id="ARBA00011238"/>
    </source>
</evidence>
<dbReference type="PANTHER" id="PTHR43710">
    <property type="entry name" value="2-HYDROXYACYL-COA LYASE"/>
    <property type="match status" value="1"/>
</dbReference>
<dbReference type="PROSITE" id="PS00198">
    <property type="entry name" value="4FE4S_FER_1"/>
    <property type="match status" value="1"/>
</dbReference>
<evidence type="ECO:0000313" key="18">
    <source>
        <dbReference type="Proteomes" id="UP000239863"/>
    </source>
</evidence>
<protein>
    <recommendedName>
        <fullName evidence="4 14">Indolepyruvate oxidoreductase subunit IorA</fullName>
        <shortName evidence="14">IOR</shortName>
        <ecNumber evidence="3 14">1.2.7.8</ecNumber>
    </recommendedName>
    <alternativeName>
        <fullName evidence="12 14">Indolepyruvate ferredoxin oxidoreductase subunit alpha</fullName>
    </alternativeName>
</protein>
<feature type="binding site" evidence="15">
    <location>
        <position position="537"/>
    </location>
    <ligand>
        <name>[4Fe-4S] cluster</name>
        <dbReference type="ChEBI" id="CHEBI:49883"/>
        <label>1</label>
    </ligand>
</feature>
<evidence type="ECO:0000256" key="4">
    <source>
        <dbReference type="ARBA" id="ARBA00017710"/>
    </source>
</evidence>
<feature type="domain" description="4Fe-4S ferredoxin-type" evidence="16">
    <location>
        <begin position="525"/>
        <end position="555"/>
    </location>
</feature>
<sequence>MTKNILTGNEAISRGFYEAGGLVASSYPGSPTVSILDSMRSYNEIYAEWGTNEKVAIEISMGASIGGARSIVSMKHVGINIASDPFMTFTQIKTKGGFLLVVGDDPGLTSSQNEQDSRFWGKFANIPILDPSTPQEAKEAVKEGLKLSEEFNTPVMIRLTSRLCHARGIVELEDRIEHIPEGFVEDQSRYCMLPPFANAAQHFMKERMVKLEQYNNININNKLESKGSSTLIITSSLCYENLKEIDTNVDILKLAMVWPLPIDYIKTLSEKYERLVVIEETLGFIEDELKIRGLNVEGKVYFPFTGEITVESIKIGLKDANILDIEMPLIEKEYAVRRTPMLCSGCPHRPIFHILKMAKATVIGDIGCYSLGIQEPFEVHKTNISMGASLGMALGIVKAQNLSGNKKPIVATIGDGTFFHSGMTGFLQLSSSKENITVIVMDNRTTAMTGGQITPTTSEYFKDLGTHSVNIPKVLNSFGIEDVTVVDQFKYNETKKEILDAMKRDGLSVIVTTRPCALNFKVKEPHFYVDSSVCISCRNCIKTNCPPISMKLYKGKEKKNSYIDPSSCVGCSVCSQVCPVGAIKRSNIEK</sequence>
<dbReference type="SUPFAM" id="SSF54862">
    <property type="entry name" value="4Fe-4S ferredoxins"/>
    <property type="match status" value="1"/>
</dbReference>
<evidence type="ECO:0000256" key="9">
    <source>
        <dbReference type="ARBA" id="ARBA00023002"/>
    </source>
</evidence>
<evidence type="ECO:0000256" key="7">
    <source>
        <dbReference type="ARBA" id="ARBA00022723"/>
    </source>
</evidence>
<feature type="binding site" evidence="15">
    <location>
        <position position="578"/>
    </location>
    <ligand>
        <name>[4Fe-4S] cluster</name>
        <dbReference type="ChEBI" id="CHEBI:49883"/>
        <label>1</label>
    </ligand>
</feature>
<evidence type="ECO:0000256" key="3">
    <source>
        <dbReference type="ARBA" id="ARBA00012812"/>
    </source>
</evidence>
<keyword evidence="5 14" id="KW-0813">Transport</keyword>
<evidence type="ECO:0000256" key="11">
    <source>
        <dbReference type="ARBA" id="ARBA00023014"/>
    </source>
</evidence>
<dbReference type="Gene3D" id="3.30.70.20">
    <property type="match status" value="1"/>
</dbReference>
<dbReference type="Gene3D" id="3.40.50.970">
    <property type="match status" value="2"/>
</dbReference>
<evidence type="ECO:0000259" key="16">
    <source>
        <dbReference type="PROSITE" id="PS51379"/>
    </source>
</evidence>
<dbReference type="EC" id="1.2.7.8" evidence="3 14"/>
<keyword evidence="17" id="KW-0670">Pyruvate</keyword>
<comment type="cofactor">
    <cofactor evidence="14 15">
        <name>[4Fe-4S] cluster</name>
        <dbReference type="ChEBI" id="CHEBI:49883"/>
    </cofactor>
    <text evidence="14 15">Binds 2 [4Fe-4S] clusters. In this family the first cluster has a non-standard and varying [4Fe-4S] binding motif CX(2)CX(2)CX(4-5)CP.</text>
</comment>
<dbReference type="PIRSF" id="PIRSF006439">
    <property type="entry name" value="Indolepyruvate_ferr_oxidored"/>
    <property type="match status" value="1"/>
</dbReference>
<dbReference type="GO" id="GO:0030976">
    <property type="term" value="F:thiamine pyrophosphate binding"/>
    <property type="evidence" value="ECO:0007669"/>
    <property type="project" value="InterPro"/>
</dbReference>
<keyword evidence="8 14" id="KW-0249">Electron transport</keyword>
<dbReference type="PANTHER" id="PTHR43710:SF5">
    <property type="entry name" value="INDOLEPYRUVATE FERREDOXIN OXIDOREDUCTASE ALPHA SUBUNIT"/>
    <property type="match status" value="1"/>
</dbReference>
<keyword evidence="10 14" id="KW-0408">Iron</keyword>
<dbReference type="SUPFAM" id="SSF52518">
    <property type="entry name" value="Thiamin diphosphate-binding fold (THDP-binding)"/>
    <property type="match status" value="2"/>
</dbReference>
<dbReference type="CDD" id="cd07034">
    <property type="entry name" value="TPP_PYR_PFOR_IOR-alpha_like"/>
    <property type="match status" value="1"/>
</dbReference>
<evidence type="ECO:0000256" key="13">
    <source>
        <dbReference type="ARBA" id="ARBA00048332"/>
    </source>
</evidence>
<evidence type="ECO:0000256" key="10">
    <source>
        <dbReference type="ARBA" id="ARBA00023004"/>
    </source>
</evidence>
<evidence type="ECO:0000256" key="1">
    <source>
        <dbReference type="ARBA" id="ARBA00002995"/>
    </source>
</evidence>
<proteinExistence type="predicted"/>
<evidence type="ECO:0000256" key="15">
    <source>
        <dbReference type="PIRSR" id="PIRSR006439-50"/>
    </source>
</evidence>
<feature type="binding site" evidence="15">
    <location>
        <position position="574"/>
    </location>
    <ligand>
        <name>[4Fe-4S] cluster</name>
        <dbReference type="ChEBI" id="CHEBI:49883"/>
        <label>2</label>
    </ligand>
</feature>
<dbReference type="GO" id="GO:0043805">
    <property type="term" value="F:indolepyruvate ferredoxin oxidoreductase activity"/>
    <property type="evidence" value="ECO:0007669"/>
    <property type="project" value="UniProtKB-UniRule"/>
</dbReference>
<dbReference type="InterPro" id="IPR017900">
    <property type="entry name" value="4Fe4S_Fe_S_CS"/>
</dbReference>
<reference evidence="17 18" key="1">
    <citation type="submission" date="2018-02" db="EMBL/GenBank/DDBJ databases">
        <title>Genomic Encyclopedia of Archaeal and Bacterial Type Strains, Phase II (KMG-II): from individual species to whole genera.</title>
        <authorList>
            <person name="Goeker M."/>
        </authorList>
    </citation>
    <scope>NUCLEOTIDE SEQUENCE [LARGE SCALE GENOMIC DNA]</scope>
    <source>
        <strain evidence="17 18">DSM 15099</strain>
    </source>
</reference>
<accession>A0A2S6FVE3</accession>
<dbReference type="CDD" id="cd02008">
    <property type="entry name" value="TPP_IOR_alpha"/>
    <property type="match status" value="1"/>
</dbReference>
<keyword evidence="7 14" id="KW-0479">Metal-binding</keyword>
<feature type="binding site" evidence="15">
    <location>
        <position position="568"/>
    </location>
    <ligand>
        <name>[4Fe-4S] cluster</name>
        <dbReference type="ChEBI" id="CHEBI:49883"/>
        <label>2</label>
    </ligand>
</feature>
<keyword evidence="6 14" id="KW-0004">4Fe-4S</keyword>
<dbReference type="InterPro" id="IPR009014">
    <property type="entry name" value="Transketo_C/PFOR_II"/>
</dbReference>
<evidence type="ECO:0000256" key="6">
    <source>
        <dbReference type="ARBA" id="ARBA00022485"/>
    </source>
</evidence>
<dbReference type="Pfam" id="PF02775">
    <property type="entry name" value="TPP_enzyme_C"/>
    <property type="match status" value="1"/>
</dbReference>
<evidence type="ECO:0000313" key="17">
    <source>
        <dbReference type="EMBL" id="PPK45580.1"/>
    </source>
</evidence>
<dbReference type="EMBL" id="PTIS01000019">
    <property type="protein sequence ID" value="PPK45580.1"/>
    <property type="molecule type" value="Genomic_DNA"/>
</dbReference>
<dbReference type="InterPro" id="IPR002880">
    <property type="entry name" value="Pyrv_Fd/Flavodoxin_OxRdtase_N"/>
</dbReference>
<comment type="catalytic activity">
    <reaction evidence="13 14">
        <text>indole-3-pyruvate + 2 oxidized [2Fe-2S]-[ferredoxin] + CoA = (indol-3-yl)acetyl-CoA + 2 reduced [2Fe-2S]-[ferredoxin] + CO2 + H(+)</text>
        <dbReference type="Rhea" id="RHEA:12645"/>
        <dbReference type="Rhea" id="RHEA-COMP:10000"/>
        <dbReference type="Rhea" id="RHEA-COMP:10001"/>
        <dbReference type="ChEBI" id="CHEBI:15378"/>
        <dbReference type="ChEBI" id="CHEBI:16526"/>
        <dbReference type="ChEBI" id="CHEBI:17640"/>
        <dbReference type="ChEBI" id="CHEBI:33737"/>
        <dbReference type="ChEBI" id="CHEBI:33738"/>
        <dbReference type="ChEBI" id="CHEBI:57271"/>
        <dbReference type="ChEBI" id="CHEBI:57287"/>
        <dbReference type="EC" id="1.2.7.8"/>
    </reaction>
</comment>
<comment type="function">
    <text evidence="1 14">Catalyzes the ferredoxin-dependent oxidative decarboxylation of arylpyruvates.</text>
</comment>
<dbReference type="AlphaFoldDB" id="A0A2S6FVE3"/>
<dbReference type="SUPFAM" id="SSF52922">
    <property type="entry name" value="TK C-terminal domain-like"/>
    <property type="match status" value="1"/>
</dbReference>
<gene>
    <name evidence="17" type="ORF">BD821_11934</name>
</gene>
<dbReference type="Pfam" id="PF14697">
    <property type="entry name" value="Fer4_21"/>
    <property type="match status" value="1"/>
</dbReference>
<feature type="binding site" evidence="15">
    <location>
        <position position="540"/>
    </location>
    <ligand>
        <name>[4Fe-4S] cluster</name>
        <dbReference type="ChEBI" id="CHEBI:49883"/>
        <label>1</label>
    </ligand>
</feature>
<feature type="domain" description="4Fe-4S ferredoxin-type" evidence="16">
    <location>
        <begin position="559"/>
        <end position="588"/>
    </location>
</feature>
<dbReference type="PROSITE" id="PS51379">
    <property type="entry name" value="4FE4S_FER_2"/>
    <property type="match status" value="2"/>
</dbReference>
<feature type="binding site" evidence="15">
    <location>
        <position position="545"/>
    </location>
    <ligand>
        <name>[4Fe-4S] cluster</name>
        <dbReference type="ChEBI" id="CHEBI:49883"/>
        <label>2</label>
    </ligand>
</feature>
<keyword evidence="11 14" id="KW-0411">Iron-sulfur</keyword>
<dbReference type="InterPro" id="IPR011766">
    <property type="entry name" value="TPP_enzyme_TPP-bd"/>
</dbReference>
<evidence type="ECO:0000256" key="14">
    <source>
        <dbReference type="PIRNR" id="PIRNR006439"/>
    </source>
</evidence>
<evidence type="ECO:0000256" key="8">
    <source>
        <dbReference type="ARBA" id="ARBA00022982"/>
    </source>
</evidence>
<dbReference type="InterPro" id="IPR045025">
    <property type="entry name" value="HACL1-like"/>
</dbReference>
<keyword evidence="9 14" id="KW-0560">Oxidoreductase</keyword>
<evidence type="ECO:0000256" key="12">
    <source>
        <dbReference type="ARBA" id="ARBA00030514"/>
    </source>
</evidence>
<dbReference type="Proteomes" id="UP000239863">
    <property type="component" value="Unassembled WGS sequence"/>
</dbReference>
<feature type="binding site" evidence="15">
    <location>
        <position position="571"/>
    </location>
    <ligand>
        <name>[4Fe-4S] cluster</name>
        <dbReference type="ChEBI" id="CHEBI:49883"/>
        <label>2</label>
    </ligand>
</feature>
<dbReference type="FunFam" id="3.40.50.970:FF:000039">
    <property type="entry name" value="Indolepyruvate oxidoreductase subunit IorA"/>
    <property type="match status" value="1"/>
</dbReference>
<dbReference type="InterPro" id="IPR017896">
    <property type="entry name" value="4Fe4S_Fe-S-bd"/>
</dbReference>